<name>A0A3N0Y1Z1_ANAGA</name>
<feature type="domain" description="BTB" evidence="10">
    <location>
        <begin position="444"/>
        <end position="514"/>
    </location>
</feature>
<dbReference type="InterPro" id="IPR006652">
    <property type="entry name" value="Kelch_1"/>
</dbReference>
<dbReference type="GO" id="GO:0005737">
    <property type="term" value="C:cytoplasm"/>
    <property type="evidence" value="ECO:0007669"/>
    <property type="project" value="TreeGrafter"/>
</dbReference>
<dbReference type="SUPFAM" id="SSF54695">
    <property type="entry name" value="POZ domain"/>
    <property type="match status" value="1"/>
</dbReference>
<feature type="chain" id="PRO_5018297498" description="ethanolamine kinase" evidence="9">
    <location>
        <begin position="19"/>
        <end position="915"/>
    </location>
</feature>
<dbReference type="InterPro" id="IPR015915">
    <property type="entry name" value="Kelch-typ_b-propeller"/>
</dbReference>
<dbReference type="Gene3D" id="3.30.200.20">
    <property type="entry name" value="Phosphorylase Kinase, domain 1"/>
    <property type="match status" value="1"/>
</dbReference>
<dbReference type="SUPFAM" id="SSF56112">
    <property type="entry name" value="Protein kinase-like (PK-like)"/>
    <property type="match status" value="1"/>
</dbReference>
<evidence type="ECO:0000256" key="4">
    <source>
        <dbReference type="ARBA" id="ARBA00023264"/>
    </source>
</evidence>
<dbReference type="CDD" id="cd05156">
    <property type="entry name" value="ChoK_euk"/>
    <property type="match status" value="1"/>
</dbReference>
<reference evidence="11 12" key="1">
    <citation type="submission" date="2018-10" db="EMBL/GenBank/DDBJ databases">
        <title>Genome assembly for a Yunnan-Guizhou Plateau 3E fish, Anabarilius grahami (Regan), and its evolutionary and genetic applications.</title>
        <authorList>
            <person name="Jiang W."/>
        </authorList>
    </citation>
    <scope>NUCLEOTIDE SEQUENCE [LARGE SCALE GENOMIC DNA]</scope>
    <source>
        <strain evidence="11">AG-KIZ</strain>
        <tissue evidence="11">Muscle</tissue>
    </source>
</reference>
<dbReference type="Pfam" id="PF01344">
    <property type="entry name" value="Kelch_1"/>
    <property type="match status" value="1"/>
</dbReference>
<comment type="pathway">
    <text evidence="5">Phospholipid metabolism; phosphatidylethanolamine biosynthesis; phosphatidylethanolamine from ethanolamine: step 1/3.</text>
</comment>
<dbReference type="EMBL" id="RJVU01053773">
    <property type="protein sequence ID" value="ROL23567.1"/>
    <property type="molecule type" value="Genomic_DNA"/>
</dbReference>
<keyword evidence="1" id="KW-0880">Kelch repeat</keyword>
<feature type="signal peptide" evidence="9">
    <location>
        <begin position="1"/>
        <end position="18"/>
    </location>
</feature>
<dbReference type="GO" id="GO:0006646">
    <property type="term" value="P:phosphatidylethanolamine biosynthetic process"/>
    <property type="evidence" value="ECO:0007669"/>
    <property type="project" value="TreeGrafter"/>
</dbReference>
<evidence type="ECO:0000256" key="3">
    <source>
        <dbReference type="ARBA" id="ARBA00023209"/>
    </source>
</evidence>
<feature type="region of interest" description="Disordered" evidence="8">
    <location>
        <begin position="72"/>
        <end position="100"/>
    </location>
</feature>
<keyword evidence="11" id="KW-0808">Transferase</keyword>
<comment type="caution">
    <text evidence="11">The sequence shown here is derived from an EMBL/GenBank/DDBJ whole genome shotgun (WGS) entry which is preliminary data.</text>
</comment>
<keyword evidence="3" id="KW-0444">Lipid biosynthesis</keyword>
<keyword evidence="12" id="KW-1185">Reference proteome</keyword>
<evidence type="ECO:0000313" key="11">
    <source>
        <dbReference type="EMBL" id="ROL23567.1"/>
    </source>
</evidence>
<accession>A0A3N0Y1Z1</accession>
<protein>
    <recommendedName>
        <fullName evidence="7">ethanolamine kinase</fullName>
        <ecNumber evidence="7">2.7.1.82</ecNumber>
    </recommendedName>
</protein>
<dbReference type="GO" id="GO:0004305">
    <property type="term" value="F:ethanolamine kinase activity"/>
    <property type="evidence" value="ECO:0007669"/>
    <property type="project" value="UniProtKB-EC"/>
</dbReference>
<keyword evidence="11" id="KW-0418">Kinase</keyword>
<dbReference type="InterPro" id="IPR011009">
    <property type="entry name" value="Kinase-like_dom_sf"/>
</dbReference>
<evidence type="ECO:0000256" key="7">
    <source>
        <dbReference type="ARBA" id="ARBA00038874"/>
    </source>
</evidence>
<keyword evidence="3" id="KW-0594">Phospholipid biosynthesis</keyword>
<dbReference type="Gene3D" id="3.30.710.10">
    <property type="entry name" value="Potassium Channel Kv1.1, Chain A"/>
    <property type="match status" value="1"/>
</dbReference>
<feature type="compositionally biased region" description="Basic and acidic residues" evidence="8">
    <location>
        <begin position="91"/>
        <end position="100"/>
    </location>
</feature>
<keyword evidence="2" id="KW-0677">Repeat</keyword>
<evidence type="ECO:0000256" key="9">
    <source>
        <dbReference type="SAM" id="SignalP"/>
    </source>
</evidence>
<keyword evidence="9" id="KW-0732">Signal</keyword>
<organism evidence="11 12">
    <name type="scientific">Anabarilius grahami</name>
    <name type="common">Kanglang fish</name>
    <name type="synonym">Barilius grahami</name>
    <dbReference type="NCBI Taxonomy" id="495550"/>
    <lineage>
        <taxon>Eukaryota</taxon>
        <taxon>Metazoa</taxon>
        <taxon>Chordata</taxon>
        <taxon>Craniata</taxon>
        <taxon>Vertebrata</taxon>
        <taxon>Euteleostomi</taxon>
        <taxon>Actinopterygii</taxon>
        <taxon>Neopterygii</taxon>
        <taxon>Teleostei</taxon>
        <taxon>Ostariophysi</taxon>
        <taxon>Cypriniformes</taxon>
        <taxon>Xenocyprididae</taxon>
        <taxon>Xenocypridinae</taxon>
        <taxon>Xenocypridinae incertae sedis</taxon>
        <taxon>Anabarilius</taxon>
    </lineage>
</organism>
<keyword evidence="4" id="KW-1208">Phospholipid metabolism</keyword>
<gene>
    <name evidence="11" type="ORF">DPX16_18835</name>
</gene>
<sequence>MQLLVRFGVLSYSGSVLSLSLSSTGFLARKIMNSGQKVKCMSDGAGNVGRCVKDDADSDGLAGGDSLMVAEERHSRAASPRGANGDDDSEAESHLDGRNVEVDPDTRKRAFSWCRDFLSGSWKAISEHDFKIKIVSGGLSNLLYMCSLPDDVQPAGIEPRRVLLRIYGAILQGVDSLVLESVMFAILAERELGPRLYGIFPEGRLEQYLPSNRLCTEQLGIPEISAEIASKMARFHGMVMPFNKEPKWLFGTIDKYMEQVKTIKFVREAHVKKFNKLIKYDLPAELESLRSLLAATPSPVVFCHNDVQEGNILMLDGRENSSDKLMLIDFEYSSYNYRGFDFGNHFCEWIYDYTYDQWPFYKAKVENYPDRQQQLHFIRHYLSERGGIAPPDQARIEDMIIEANRLNWVQFGQADSGVFEEKSDNLQSYVWRTNQDYRTYRHQSNGPLVMVQTSTHTFHVDLEKLADCSEYFKALSHSSMRETSEGLVHLEHVPSSVFHSLLEFCFLQRFCVPEDLLGEHLRVSTYLLASGFTDRLLIALSQALTECTCLGYLQLAEELCSEELQETVLTYLSKYLLERPHLSKGLEPHHKKKLLKLRSKGSPHLCCLRKENLTSRNDLETEAARSLFRLEGEGDDGKWSSPTDLPFCADKWCFTTVVLYNYLYIIGGYRHRVKKGYEFKMASFRYNPFTNQWVSTAPLIKHRRHFSAAVCEGRIFAVGGWYLDSLVTPDSNTGIYTAVERYDPWTDTWAFVSSLPLTDFQFSLSLSHDSPLTTSLGHCLYVLGNIQRTGEKLVLRYDSRQDCWCELLPTLTRSSAELPILHFLGATKSQLVVIGGNNSKTMVTSFCVDSQKWGCVRAMEKTSLIGQGTILHNKVYMSGMKDNSVVKLNLHSLSLCPLPSLPVSTCYESIFHLYF</sequence>
<comment type="similarity">
    <text evidence="6">Belongs to the choline/ethanolamine kinase family.</text>
</comment>
<evidence type="ECO:0000256" key="2">
    <source>
        <dbReference type="ARBA" id="ARBA00022737"/>
    </source>
</evidence>
<dbReference type="Gene3D" id="3.90.1200.10">
    <property type="match status" value="1"/>
</dbReference>
<dbReference type="OrthoDB" id="45365at2759"/>
<dbReference type="Pfam" id="PF01633">
    <property type="entry name" value="Choline_kinase"/>
    <property type="match status" value="1"/>
</dbReference>
<evidence type="ECO:0000259" key="10">
    <source>
        <dbReference type="PROSITE" id="PS50097"/>
    </source>
</evidence>
<dbReference type="Proteomes" id="UP000281406">
    <property type="component" value="Unassembled WGS sequence"/>
</dbReference>
<dbReference type="SMART" id="SM00612">
    <property type="entry name" value="Kelch"/>
    <property type="match status" value="2"/>
</dbReference>
<dbReference type="Pfam" id="PF00651">
    <property type="entry name" value="BTB"/>
    <property type="match status" value="1"/>
</dbReference>
<dbReference type="PANTHER" id="PTHR22603:SF101">
    <property type="entry name" value="CHOLINE KINASE BETA"/>
    <property type="match status" value="1"/>
</dbReference>
<evidence type="ECO:0000256" key="8">
    <source>
        <dbReference type="SAM" id="MobiDB-lite"/>
    </source>
</evidence>
<keyword evidence="3" id="KW-0443">Lipid metabolism</keyword>
<dbReference type="PROSITE" id="PS50097">
    <property type="entry name" value="BTB"/>
    <property type="match status" value="1"/>
</dbReference>
<dbReference type="PANTHER" id="PTHR22603">
    <property type="entry name" value="CHOLINE/ETHANOALAMINE KINASE"/>
    <property type="match status" value="1"/>
</dbReference>
<evidence type="ECO:0000256" key="5">
    <source>
        <dbReference type="ARBA" id="ARBA00037883"/>
    </source>
</evidence>
<proteinExistence type="inferred from homology"/>
<dbReference type="Gene3D" id="2.120.10.80">
    <property type="entry name" value="Kelch-type beta propeller"/>
    <property type="match status" value="1"/>
</dbReference>
<dbReference type="EC" id="2.7.1.82" evidence="7"/>
<evidence type="ECO:0000313" key="12">
    <source>
        <dbReference type="Proteomes" id="UP000281406"/>
    </source>
</evidence>
<dbReference type="SUPFAM" id="SSF117281">
    <property type="entry name" value="Kelch motif"/>
    <property type="match status" value="1"/>
</dbReference>
<dbReference type="CDD" id="cd01165">
    <property type="entry name" value="BTB_POZ"/>
    <property type="match status" value="1"/>
</dbReference>
<dbReference type="GO" id="GO:0004103">
    <property type="term" value="F:choline kinase activity"/>
    <property type="evidence" value="ECO:0007669"/>
    <property type="project" value="TreeGrafter"/>
</dbReference>
<dbReference type="InterPro" id="IPR000210">
    <property type="entry name" value="BTB/POZ_dom"/>
</dbReference>
<evidence type="ECO:0000256" key="1">
    <source>
        <dbReference type="ARBA" id="ARBA00022441"/>
    </source>
</evidence>
<dbReference type="InterPro" id="IPR011333">
    <property type="entry name" value="SKP1/BTB/POZ_sf"/>
</dbReference>
<evidence type="ECO:0000256" key="6">
    <source>
        <dbReference type="ARBA" id="ARBA00038211"/>
    </source>
</evidence>
<dbReference type="AlphaFoldDB" id="A0A3N0Y1Z1"/>